<keyword evidence="1" id="KW-1133">Transmembrane helix</keyword>
<dbReference type="EMBL" id="AKFT01000207">
    <property type="protein sequence ID" value="EJF37326.1"/>
    <property type="molecule type" value="Genomic_DNA"/>
</dbReference>
<evidence type="ECO:0000256" key="1">
    <source>
        <dbReference type="SAM" id="Phobius"/>
    </source>
</evidence>
<accession>J0WLD6</accession>
<keyword evidence="3" id="KW-1185">Reference proteome</keyword>
<organism evidence="2 3">
    <name type="scientific">Actinomyces massiliensis F0489</name>
    <dbReference type="NCBI Taxonomy" id="1125718"/>
    <lineage>
        <taxon>Bacteria</taxon>
        <taxon>Bacillati</taxon>
        <taxon>Actinomycetota</taxon>
        <taxon>Actinomycetes</taxon>
        <taxon>Actinomycetales</taxon>
        <taxon>Actinomycetaceae</taxon>
        <taxon>Actinomyces</taxon>
    </lineage>
</organism>
<gene>
    <name evidence="2" type="ORF">HMPREF1318_2899</name>
</gene>
<protein>
    <submittedName>
        <fullName evidence="2">Uncharacterized protein</fullName>
    </submittedName>
</protein>
<dbReference type="PATRIC" id="fig|1125718.3.peg.2618"/>
<feature type="transmembrane region" description="Helical" evidence="1">
    <location>
        <begin position="41"/>
        <end position="62"/>
    </location>
</feature>
<evidence type="ECO:0000313" key="2">
    <source>
        <dbReference type="EMBL" id="EJF37326.1"/>
    </source>
</evidence>
<proteinExistence type="predicted"/>
<sequence length="119" mass="12475">MRMQSPHPVIAVVSIILVLFYAVLNALLAALGVVIPLNPVAPLALAAPALCFAAAAVCLVVGALKRHHVTVVIGLVLGSIAPILYGSLVEGGNVWLHHGVRAVLASGIMVLWYLGWMRK</sequence>
<feature type="transmembrane region" description="Helical" evidence="1">
    <location>
        <begin position="94"/>
        <end position="114"/>
    </location>
</feature>
<reference evidence="2 3" key="1">
    <citation type="submission" date="2012-05" db="EMBL/GenBank/DDBJ databases">
        <authorList>
            <person name="Harkins D.M."/>
            <person name="Madupu R."/>
            <person name="Durkin A.S."/>
            <person name="Torralba M."/>
            <person name="Methe B."/>
            <person name="Sutton G.G."/>
            <person name="Nelson K.E."/>
        </authorList>
    </citation>
    <scope>NUCLEOTIDE SEQUENCE [LARGE SCALE GENOMIC DNA]</scope>
    <source>
        <strain evidence="2 3">F0489</strain>
    </source>
</reference>
<feature type="transmembrane region" description="Helical" evidence="1">
    <location>
        <begin position="69"/>
        <end position="88"/>
    </location>
</feature>
<feature type="transmembrane region" description="Helical" evidence="1">
    <location>
        <begin position="9"/>
        <end position="35"/>
    </location>
</feature>
<comment type="caution">
    <text evidence="2">The sequence shown here is derived from an EMBL/GenBank/DDBJ whole genome shotgun (WGS) entry which is preliminary data.</text>
</comment>
<name>J0WLD6_9ACTO</name>
<evidence type="ECO:0000313" key="3">
    <source>
        <dbReference type="Proteomes" id="UP000002941"/>
    </source>
</evidence>
<keyword evidence="1" id="KW-0812">Transmembrane</keyword>
<keyword evidence="1" id="KW-0472">Membrane</keyword>
<dbReference type="RefSeq" id="WP_008733459.1">
    <property type="nucleotide sequence ID" value="NZ_AKFT01000207.1"/>
</dbReference>
<dbReference type="AlphaFoldDB" id="J0WLD6"/>
<dbReference type="OrthoDB" id="10004477at2"/>
<dbReference type="Proteomes" id="UP000002941">
    <property type="component" value="Unassembled WGS sequence"/>
</dbReference>